<organism evidence="8 9">
    <name type="scientific">Artemisia annua</name>
    <name type="common">Sweet wormwood</name>
    <dbReference type="NCBI Taxonomy" id="35608"/>
    <lineage>
        <taxon>Eukaryota</taxon>
        <taxon>Viridiplantae</taxon>
        <taxon>Streptophyta</taxon>
        <taxon>Embryophyta</taxon>
        <taxon>Tracheophyta</taxon>
        <taxon>Spermatophyta</taxon>
        <taxon>Magnoliopsida</taxon>
        <taxon>eudicotyledons</taxon>
        <taxon>Gunneridae</taxon>
        <taxon>Pentapetalae</taxon>
        <taxon>asterids</taxon>
        <taxon>campanulids</taxon>
        <taxon>Asterales</taxon>
        <taxon>Asteraceae</taxon>
        <taxon>Asteroideae</taxon>
        <taxon>Anthemideae</taxon>
        <taxon>Artemisiinae</taxon>
        <taxon>Artemisia</taxon>
    </lineage>
</organism>
<dbReference type="InterPro" id="IPR039357">
    <property type="entry name" value="SRD5A/TECR"/>
</dbReference>
<dbReference type="GO" id="GO:0016627">
    <property type="term" value="F:oxidoreductase activity, acting on the CH-CH group of donors"/>
    <property type="evidence" value="ECO:0007669"/>
    <property type="project" value="InterPro"/>
</dbReference>
<name>A0A2U1PA11_ARTAN</name>
<evidence type="ECO:0000256" key="5">
    <source>
        <dbReference type="ARBA" id="ARBA00023136"/>
    </source>
</evidence>
<dbReference type="Proteomes" id="UP000245207">
    <property type="component" value="Unassembled WGS sequence"/>
</dbReference>
<keyword evidence="4 6" id="KW-1133">Transmembrane helix</keyword>
<evidence type="ECO:0000256" key="1">
    <source>
        <dbReference type="ARBA" id="ARBA00004141"/>
    </source>
</evidence>
<evidence type="ECO:0000256" key="4">
    <source>
        <dbReference type="ARBA" id="ARBA00022989"/>
    </source>
</evidence>
<dbReference type="Pfam" id="PF02544">
    <property type="entry name" value="Steroid_dh"/>
    <property type="match status" value="1"/>
</dbReference>
<evidence type="ECO:0000256" key="3">
    <source>
        <dbReference type="ARBA" id="ARBA00022692"/>
    </source>
</evidence>
<dbReference type="InterPro" id="IPR001104">
    <property type="entry name" value="3-oxo-5_a-steroid_4-DH_C"/>
</dbReference>
<sequence length="348" mass="39599">MAIPSILLNFLFPPPPSLFVTTMSVIGISSLTNAGFMELKGKHMQYSKFLNVGAAKKENEMKLSSRNGMLWFYTPAFLVGLASLLVFHDQDQRFVLLASALTIHFLKRVLEVLFLHKYSGSTGLETTITVTLSYTLSTATMIYAQYLSRDLPDPSIDLKYFGIGLFMIGIIGNFYHHYILANLRKEGEKEYKIPQGGLFDLVICPHYLFEILGYVGMACISQTLYAFAFTTGTIFYLTGRSCATREWYIRKFGDKFPKEVTLGRPYCGQWVEGRKKLNSVAGSTESCFHFIHLFDPTVWLLNVSSHLELSRITTTKNENQRLDQGTPQPRLLVFNKRCNVLIFLFYLN</sequence>
<comment type="caution">
    <text evidence="8">The sequence shown here is derived from an EMBL/GenBank/DDBJ whole genome shotgun (WGS) entry which is preliminary data.</text>
</comment>
<gene>
    <name evidence="8" type="ORF">CTI12_AA179340</name>
</gene>
<evidence type="ECO:0000256" key="6">
    <source>
        <dbReference type="SAM" id="Phobius"/>
    </source>
</evidence>
<keyword evidence="5 6" id="KW-0472">Membrane</keyword>
<feature type="transmembrane region" description="Helical" evidence="6">
    <location>
        <begin position="158"/>
        <end position="176"/>
    </location>
</feature>
<evidence type="ECO:0000256" key="2">
    <source>
        <dbReference type="ARBA" id="ARBA00007742"/>
    </source>
</evidence>
<keyword evidence="3 6" id="KW-0812">Transmembrane</keyword>
<dbReference type="AlphaFoldDB" id="A0A2U1PA11"/>
<evidence type="ECO:0000313" key="9">
    <source>
        <dbReference type="Proteomes" id="UP000245207"/>
    </source>
</evidence>
<dbReference type="GO" id="GO:0016020">
    <property type="term" value="C:membrane"/>
    <property type="evidence" value="ECO:0007669"/>
    <property type="project" value="UniProtKB-SubCell"/>
</dbReference>
<feature type="transmembrane region" description="Helical" evidence="6">
    <location>
        <begin position="18"/>
        <end position="39"/>
    </location>
</feature>
<evidence type="ECO:0000259" key="7">
    <source>
        <dbReference type="Pfam" id="PF02544"/>
    </source>
</evidence>
<keyword evidence="9" id="KW-1185">Reference proteome</keyword>
<feature type="transmembrane region" description="Helical" evidence="6">
    <location>
        <begin position="127"/>
        <end position="146"/>
    </location>
</feature>
<comment type="similarity">
    <text evidence="2">Belongs to the steroid 5-alpha reductase family.</text>
</comment>
<dbReference type="GO" id="GO:0006629">
    <property type="term" value="P:lipid metabolic process"/>
    <property type="evidence" value="ECO:0007669"/>
    <property type="project" value="InterPro"/>
</dbReference>
<dbReference type="EMBL" id="PKPP01001455">
    <property type="protein sequence ID" value="PWA82595.1"/>
    <property type="molecule type" value="Genomic_DNA"/>
</dbReference>
<dbReference type="STRING" id="35608.A0A2U1PA11"/>
<dbReference type="PANTHER" id="PTHR10556">
    <property type="entry name" value="3-OXO-5-ALPHA-STEROID 4-DEHYDROGENASE"/>
    <property type="match status" value="1"/>
</dbReference>
<protein>
    <submittedName>
        <fullName evidence="8">3-oxo-5-alpha-steroid 4-dehydrogenase family protein</fullName>
    </submittedName>
</protein>
<dbReference type="PANTHER" id="PTHR10556:SF35">
    <property type="entry name" value="3-OXO-5-ALPHA-STEROID 4-DEHYDROGENASE FAMILY PROTEIN"/>
    <property type="match status" value="1"/>
</dbReference>
<dbReference type="OrthoDB" id="5788137at2759"/>
<feature type="transmembrane region" description="Helical" evidence="6">
    <location>
        <begin position="94"/>
        <end position="115"/>
    </location>
</feature>
<accession>A0A2U1PA11</accession>
<reference evidence="8 9" key="1">
    <citation type="journal article" date="2018" name="Mol. Plant">
        <title>The genome of Artemisia annua provides insight into the evolution of Asteraceae family and artemisinin biosynthesis.</title>
        <authorList>
            <person name="Shen Q."/>
            <person name="Zhang L."/>
            <person name="Liao Z."/>
            <person name="Wang S."/>
            <person name="Yan T."/>
            <person name="Shi P."/>
            <person name="Liu M."/>
            <person name="Fu X."/>
            <person name="Pan Q."/>
            <person name="Wang Y."/>
            <person name="Lv Z."/>
            <person name="Lu X."/>
            <person name="Zhang F."/>
            <person name="Jiang W."/>
            <person name="Ma Y."/>
            <person name="Chen M."/>
            <person name="Hao X."/>
            <person name="Li L."/>
            <person name="Tang Y."/>
            <person name="Lv G."/>
            <person name="Zhou Y."/>
            <person name="Sun X."/>
            <person name="Brodelius P.E."/>
            <person name="Rose J.K.C."/>
            <person name="Tang K."/>
        </authorList>
    </citation>
    <scope>NUCLEOTIDE SEQUENCE [LARGE SCALE GENOMIC DNA]</scope>
    <source>
        <strain evidence="9">cv. Huhao1</strain>
        <tissue evidence="8">Leaf</tissue>
    </source>
</reference>
<feature type="domain" description="3-oxo-5-alpha-steroid 4-dehydrogenase C-terminal" evidence="7">
    <location>
        <begin position="158"/>
        <end position="259"/>
    </location>
</feature>
<evidence type="ECO:0000313" key="8">
    <source>
        <dbReference type="EMBL" id="PWA82595.1"/>
    </source>
</evidence>
<dbReference type="PROSITE" id="PS50244">
    <property type="entry name" value="S5A_REDUCTASE"/>
    <property type="match status" value="1"/>
</dbReference>
<feature type="transmembrane region" description="Helical" evidence="6">
    <location>
        <begin position="70"/>
        <end position="88"/>
    </location>
</feature>
<proteinExistence type="inferred from homology"/>
<dbReference type="Gene3D" id="1.20.120.1630">
    <property type="match status" value="1"/>
</dbReference>
<dbReference type="FunFam" id="1.20.120.1630:FF:000017">
    <property type="entry name" value="3-oxo-5-alpha-steroid 4-dehydrogenase family protein"/>
    <property type="match status" value="1"/>
</dbReference>
<comment type="subcellular location">
    <subcellularLocation>
        <location evidence="1">Membrane</location>
        <topology evidence="1">Multi-pass membrane protein</topology>
    </subcellularLocation>
</comment>